<dbReference type="InterPro" id="IPR036388">
    <property type="entry name" value="WH-like_DNA-bd_sf"/>
</dbReference>
<dbReference type="HOGENOM" id="CLU_039613_16_0_6"/>
<evidence type="ECO:0000256" key="2">
    <source>
        <dbReference type="ARBA" id="ARBA00023015"/>
    </source>
</evidence>
<dbReference type="PROSITE" id="PS50931">
    <property type="entry name" value="HTH_LYSR"/>
    <property type="match status" value="1"/>
</dbReference>
<dbReference type="Pfam" id="PF03466">
    <property type="entry name" value="LysR_substrate"/>
    <property type="match status" value="1"/>
</dbReference>
<dbReference type="InterPro" id="IPR000847">
    <property type="entry name" value="LysR_HTH_N"/>
</dbReference>
<organism evidence="6 7">
    <name type="scientific">Azotobacter chroococcum NCIMB 8003</name>
    <dbReference type="NCBI Taxonomy" id="1328314"/>
    <lineage>
        <taxon>Bacteria</taxon>
        <taxon>Pseudomonadati</taxon>
        <taxon>Pseudomonadota</taxon>
        <taxon>Gammaproteobacteria</taxon>
        <taxon>Pseudomonadales</taxon>
        <taxon>Pseudomonadaceae</taxon>
        <taxon>Azotobacter</taxon>
    </lineage>
</organism>
<dbReference type="InterPro" id="IPR058163">
    <property type="entry name" value="LysR-type_TF_proteobact-type"/>
</dbReference>
<dbReference type="EMBL" id="CP010415">
    <property type="protein sequence ID" value="AJE22176.1"/>
    <property type="molecule type" value="Genomic_DNA"/>
</dbReference>
<evidence type="ECO:0000259" key="5">
    <source>
        <dbReference type="PROSITE" id="PS50931"/>
    </source>
</evidence>
<proteinExistence type="inferred from homology"/>
<feature type="domain" description="HTH lysR-type" evidence="5">
    <location>
        <begin position="1"/>
        <end position="62"/>
    </location>
</feature>
<evidence type="ECO:0000256" key="4">
    <source>
        <dbReference type="ARBA" id="ARBA00023163"/>
    </source>
</evidence>
<dbReference type="PANTHER" id="PTHR30537:SF5">
    <property type="entry name" value="HTH-TYPE TRANSCRIPTIONAL ACTIVATOR TTDR-RELATED"/>
    <property type="match status" value="1"/>
</dbReference>
<evidence type="ECO:0000313" key="6">
    <source>
        <dbReference type="EMBL" id="AJE22176.1"/>
    </source>
</evidence>
<dbReference type="CDD" id="cd08422">
    <property type="entry name" value="PBP2_CrgA_like"/>
    <property type="match status" value="1"/>
</dbReference>
<dbReference type="GO" id="GO:0003700">
    <property type="term" value="F:DNA-binding transcription factor activity"/>
    <property type="evidence" value="ECO:0007669"/>
    <property type="project" value="InterPro"/>
</dbReference>
<name>A0A0C4WNP3_9GAMM</name>
<dbReference type="SUPFAM" id="SSF53850">
    <property type="entry name" value="Periplasmic binding protein-like II"/>
    <property type="match status" value="1"/>
</dbReference>
<dbReference type="RefSeq" id="WP_039805293.1">
    <property type="nucleotide sequence ID" value="NZ_CP010415.1"/>
</dbReference>
<dbReference type="GO" id="GO:0043565">
    <property type="term" value="F:sequence-specific DNA binding"/>
    <property type="evidence" value="ECO:0007669"/>
    <property type="project" value="TreeGrafter"/>
</dbReference>
<dbReference type="GeneID" id="61930286"/>
<keyword evidence="7" id="KW-1185">Reference proteome</keyword>
<dbReference type="Pfam" id="PF00126">
    <property type="entry name" value="HTH_1"/>
    <property type="match status" value="1"/>
</dbReference>
<gene>
    <name evidence="6" type="ORF">Achr_27530</name>
</gene>
<dbReference type="PANTHER" id="PTHR30537">
    <property type="entry name" value="HTH-TYPE TRANSCRIPTIONAL REGULATOR"/>
    <property type="match status" value="1"/>
</dbReference>
<dbReference type="FunFam" id="1.10.10.10:FF:000001">
    <property type="entry name" value="LysR family transcriptional regulator"/>
    <property type="match status" value="1"/>
</dbReference>
<dbReference type="GO" id="GO:0006351">
    <property type="term" value="P:DNA-templated transcription"/>
    <property type="evidence" value="ECO:0007669"/>
    <property type="project" value="TreeGrafter"/>
</dbReference>
<dbReference type="InterPro" id="IPR005119">
    <property type="entry name" value="LysR_subst-bd"/>
</dbReference>
<dbReference type="Gene3D" id="3.40.190.290">
    <property type="match status" value="1"/>
</dbReference>
<dbReference type="Gene3D" id="1.10.10.10">
    <property type="entry name" value="Winged helix-like DNA-binding domain superfamily/Winged helix DNA-binding domain"/>
    <property type="match status" value="1"/>
</dbReference>
<sequence>MNPDALSGQLELFLEVLECGSFSAAARRRQLTPSAVARRIDGLEQALGSLLFQRSTHEVRATPAGLAFAERARRILDELRLARAEVVSLDSAPEGLIRVDAPAPFGRRRLAPVIAEFLVAYPRLDVQLRLIDSFVDLQGEHLGQVDLVLRIGPLTDSRLVATPLAPMRRIACASPDYLQRRGTPGDPRELPEHDGLDWDALAPPHAWRFTIDGQVRTIRPGRRRMTANNAETLLFGALAGLGIAHLPTWLISEHLLRGELLPLFCENGLPPPESSGVYALRQHPAGASRMRLLLEFLKNRFGPVPPWDLALLNSLSRS</sequence>
<dbReference type="STRING" id="1328314.Achr_27530"/>
<keyword evidence="3" id="KW-0238">DNA-binding</keyword>
<evidence type="ECO:0000256" key="1">
    <source>
        <dbReference type="ARBA" id="ARBA00009437"/>
    </source>
</evidence>
<dbReference type="KEGG" id="acx:Achr_27530"/>
<dbReference type="SUPFAM" id="SSF46785">
    <property type="entry name" value="Winged helix' DNA-binding domain"/>
    <property type="match status" value="1"/>
</dbReference>
<evidence type="ECO:0000313" key="7">
    <source>
        <dbReference type="Proteomes" id="UP000068210"/>
    </source>
</evidence>
<comment type="similarity">
    <text evidence="1">Belongs to the LysR transcriptional regulatory family.</text>
</comment>
<evidence type="ECO:0000256" key="3">
    <source>
        <dbReference type="ARBA" id="ARBA00023125"/>
    </source>
</evidence>
<keyword evidence="4" id="KW-0804">Transcription</keyword>
<reference evidence="6 7" key="1">
    <citation type="journal article" date="2015" name="PLoS ONE">
        <title>Azotobacter Genomes: The Genome of Azotobacter chroococcum NCIMB 8003 (ATCC 4412).</title>
        <authorList>
            <person name="Robson R.L."/>
            <person name="Jones R."/>
            <person name="Robson R.M."/>
            <person name="Schwartz A."/>
            <person name="Richardson T.H."/>
        </authorList>
    </citation>
    <scope>NUCLEOTIDE SEQUENCE [LARGE SCALE GENOMIC DNA]</scope>
    <source>
        <strain evidence="6 7">NCIMB 8003</strain>
    </source>
</reference>
<dbReference type="InterPro" id="IPR036390">
    <property type="entry name" value="WH_DNA-bd_sf"/>
</dbReference>
<dbReference type="Proteomes" id="UP000068210">
    <property type="component" value="Chromosome"/>
</dbReference>
<accession>A0A0C4WNP3</accession>
<dbReference type="AlphaFoldDB" id="A0A0C4WNP3"/>
<protein>
    <submittedName>
        <fullName evidence="6">Transcriptional regulator, LysR family</fullName>
    </submittedName>
</protein>
<keyword evidence="2" id="KW-0805">Transcription regulation</keyword>